<sequence>MKKVLNLVLYTLLSTACFAQQLTVRGRVLSLEDKSPLAGASIVHKASLQGVSTDSSGHFRIVIPASDPALIVSFIGYNKKEIVATGSSPLLVELEADPNQLGEVIISSGYQQLPRERATGSFVQVDNQLLNRRISPDIISRLEDNVPGLVFNRSGAQRSGAQSAISIRGQSTLFGREDPLIVLDNFPYTGDLASINPNDVESMTILKDAAAASIWGAQSSNGVIVITTKKGKFNQPVQVSFNANVTAAQKPDQFYLPRIGSSDYIDIEKMLFGRGYYNTFENDDVKTALTPVVELLTAERDGKITAAQANAQIEALRKNDVRKDIEKYLYRTSLNQQYAVNIRGGSAASKYFVSAGYDKNLAAQLGNSFNRATVNINNTFSLLKQKLEITTALYYTSSKNTSNAVSAAEMNISNGKPLPPYTRLADDAGNPVAVTHTYRGSFINTASQQGLLDWTYNPRNEINANDNTTRLNDYRMNLNAAYRIGQSITLQALYQYSGSSNLTRNRQSNDSWYTRDMINRFTIVNTDGTLTRPVPVGDILDINQVSSAGHSLRTQLNYNKDWSKAGNLTALVGAEIRGMNTQGYSTVYYGFDNEMATSSVVDYLSYFKSYVNPSSAYNQIPSYASVTDLTDRYISYYGNAAYTHSGKYTVSASARLDQSNLFGVKTNQKGVPLYSAGFAWKLSSEKFYSLNWLSYLNLRTTYGYNGNIDKSLSAYTTATFFGASTLTGLPYAVVANPPNPQLRWERTRIVNFGLDFKTKNNRISGAMEYYLKKGMDLIGDTPFAPQTGITTFRGNTANTKGNGFEMNLTSQNLRRTLGWQTTFILSYAKDKVTRYLAKPTSVAGSYLTTASVIPTEGKPLYAVYSYPWAGLDPATGDPQGLLNGEVSKDYLAIKSSTTLDQLQYNGTLRPLVFGAIRNTFTYKGLSLSANISYRLGYYIRTPSVNYAEILRGEGGHADYNFRWQNPGDENLTHVPSMPLVNNSARNEFYTYSSVLVQKGDHIRLQDINLSYSLSKNTSGWLPVQAAQFYLYANNIGIIYKRTRSGLDPDYLTSPPAARSLAAGIKVDF</sequence>
<dbReference type="InterPro" id="IPR036942">
    <property type="entry name" value="Beta-barrel_TonB_sf"/>
</dbReference>
<evidence type="ECO:0000313" key="10">
    <source>
        <dbReference type="EMBL" id="TDE13213.1"/>
    </source>
</evidence>
<keyword evidence="4 7" id="KW-0812">Transmembrane</keyword>
<dbReference type="GO" id="GO:0009279">
    <property type="term" value="C:cell outer membrane"/>
    <property type="evidence" value="ECO:0007669"/>
    <property type="project" value="UniProtKB-SubCell"/>
</dbReference>
<dbReference type="EMBL" id="SMFL01000007">
    <property type="protein sequence ID" value="TDE13213.1"/>
    <property type="molecule type" value="Genomic_DNA"/>
</dbReference>
<keyword evidence="3 7" id="KW-1134">Transmembrane beta strand</keyword>
<comment type="subcellular location">
    <subcellularLocation>
        <location evidence="1 7">Cell outer membrane</location>
        <topology evidence="1 7">Multi-pass membrane protein</topology>
    </subcellularLocation>
</comment>
<dbReference type="NCBIfam" id="TIGR04056">
    <property type="entry name" value="OMP_RagA_SusC"/>
    <property type="match status" value="1"/>
</dbReference>
<evidence type="ECO:0000256" key="3">
    <source>
        <dbReference type="ARBA" id="ARBA00022452"/>
    </source>
</evidence>
<dbReference type="OrthoDB" id="9768177at2"/>
<comment type="caution">
    <text evidence="10">The sequence shown here is derived from an EMBL/GenBank/DDBJ whole genome shotgun (WGS) entry which is preliminary data.</text>
</comment>
<dbReference type="Gene3D" id="2.40.170.20">
    <property type="entry name" value="TonB-dependent receptor, beta-barrel domain"/>
    <property type="match status" value="1"/>
</dbReference>
<dbReference type="SUPFAM" id="SSF56935">
    <property type="entry name" value="Porins"/>
    <property type="match status" value="1"/>
</dbReference>
<evidence type="ECO:0000256" key="8">
    <source>
        <dbReference type="SAM" id="SignalP"/>
    </source>
</evidence>
<dbReference type="AlphaFoldDB" id="A0A4R5DQZ0"/>
<accession>A0A4R5DQZ0</accession>
<dbReference type="Gene3D" id="2.60.40.1120">
    <property type="entry name" value="Carboxypeptidase-like, regulatory domain"/>
    <property type="match status" value="1"/>
</dbReference>
<dbReference type="PROSITE" id="PS51257">
    <property type="entry name" value="PROKAR_LIPOPROTEIN"/>
    <property type="match status" value="1"/>
</dbReference>
<evidence type="ECO:0000256" key="2">
    <source>
        <dbReference type="ARBA" id="ARBA00022448"/>
    </source>
</evidence>
<reference evidence="10 11" key="1">
    <citation type="submission" date="2019-03" db="EMBL/GenBank/DDBJ databases">
        <title>Dyadobacter AR-3-6 sp. nov., isolated from arctic soil.</title>
        <authorList>
            <person name="Chaudhary D.K."/>
        </authorList>
    </citation>
    <scope>NUCLEOTIDE SEQUENCE [LARGE SCALE GENOMIC DNA]</scope>
    <source>
        <strain evidence="10 11">AR-3-6</strain>
    </source>
</reference>
<dbReference type="Pfam" id="PF07715">
    <property type="entry name" value="Plug"/>
    <property type="match status" value="1"/>
</dbReference>
<keyword evidence="8" id="KW-0732">Signal</keyword>
<protein>
    <submittedName>
        <fullName evidence="10">SusC/RagA family TonB-linked outer membrane protein</fullName>
    </submittedName>
</protein>
<evidence type="ECO:0000313" key="11">
    <source>
        <dbReference type="Proteomes" id="UP000294850"/>
    </source>
</evidence>
<dbReference type="Gene3D" id="2.170.130.10">
    <property type="entry name" value="TonB-dependent receptor, plug domain"/>
    <property type="match status" value="1"/>
</dbReference>
<dbReference type="PROSITE" id="PS52016">
    <property type="entry name" value="TONB_DEPENDENT_REC_3"/>
    <property type="match status" value="1"/>
</dbReference>
<feature type="signal peptide" evidence="8">
    <location>
        <begin position="1"/>
        <end position="19"/>
    </location>
</feature>
<dbReference type="RefSeq" id="WP_131959934.1">
    <property type="nucleotide sequence ID" value="NZ_SMFL01000007.1"/>
</dbReference>
<keyword evidence="2 7" id="KW-0813">Transport</keyword>
<dbReference type="InterPro" id="IPR023997">
    <property type="entry name" value="TonB-dep_OMP_SusC/RagA_CS"/>
</dbReference>
<keyword evidence="6 7" id="KW-0998">Cell outer membrane</keyword>
<dbReference type="InterPro" id="IPR039426">
    <property type="entry name" value="TonB-dep_rcpt-like"/>
</dbReference>
<dbReference type="InterPro" id="IPR023996">
    <property type="entry name" value="TonB-dep_OMP_SusC/RagA"/>
</dbReference>
<dbReference type="InterPro" id="IPR008969">
    <property type="entry name" value="CarboxyPept-like_regulatory"/>
</dbReference>
<evidence type="ECO:0000256" key="6">
    <source>
        <dbReference type="ARBA" id="ARBA00023237"/>
    </source>
</evidence>
<proteinExistence type="inferred from homology"/>
<keyword evidence="11" id="KW-1185">Reference proteome</keyword>
<feature type="chain" id="PRO_5020700285" evidence="8">
    <location>
        <begin position="20"/>
        <end position="1068"/>
    </location>
</feature>
<evidence type="ECO:0000256" key="4">
    <source>
        <dbReference type="ARBA" id="ARBA00022692"/>
    </source>
</evidence>
<dbReference type="NCBIfam" id="TIGR04057">
    <property type="entry name" value="SusC_RagA_signa"/>
    <property type="match status" value="1"/>
</dbReference>
<evidence type="ECO:0000256" key="7">
    <source>
        <dbReference type="PROSITE-ProRule" id="PRU01360"/>
    </source>
</evidence>
<dbReference type="Pfam" id="PF13715">
    <property type="entry name" value="CarbopepD_reg_2"/>
    <property type="match status" value="1"/>
</dbReference>
<dbReference type="Proteomes" id="UP000294850">
    <property type="component" value="Unassembled WGS sequence"/>
</dbReference>
<dbReference type="InterPro" id="IPR012910">
    <property type="entry name" value="Plug_dom"/>
</dbReference>
<evidence type="ECO:0000256" key="5">
    <source>
        <dbReference type="ARBA" id="ARBA00023136"/>
    </source>
</evidence>
<comment type="similarity">
    <text evidence="7">Belongs to the TonB-dependent receptor family.</text>
</comment>
<gene>
    <name evidence="10" type="ORF">E0F88_19360</name>
</gene>
<organism evidence="10 11">
    <name type="scientific">Dyadobacter psychrotolerans</name>
    <dbReference type="NCBI Taxonomy" id="2541721"/>
    <lineage>
        <taxon>Bacteria</taxon>
        <taxon>Pseudomonadati</taxon>
        <taxon>Bacteroidota</taxon>
        <taxon>Cytophagia</taxon>
        <taxon>Cytophagales</taxon>
        <taxon>Spirosomataceae</taxon>
        <taxon>Dyadobacter</taxon>
    </lineage>
</organism>
<keyword evidence="5 7" id="KW-0472">Membrane</keyword>
<feature type="domain" description="TonB-dependent receptor plug" evidence="9">
    <location>
        <begin position="117"/>
        <end position="223"/>
    </location>
</feature>
<evidence type="ECO:0000259" key="9">
    <source>
        <dbReference type="Pfam" id="PF07715"/>
    </source>
</evidence>
<name>A0A4R5DQZ0_9BACT</name>
<dbReference type="SUPFAM" id="SSF49464">
    <property type="entry name" value="Carboxypeptidase regulatory domain-like"/>
    <property type="match status" value="1"/>
</dbReference>
<evidence type="ECO:0000256" key="1">
    <source>
        <dbReference type="ARBA" id="ARBA00004571"/>
    </source>
</evidence>
<dbReference type="InterPro" id="IPR037066">
    <property type="entry name" value="Plug_dom_sf"/>
</dbReference>